<protein>
    <recommendedName>
        <fullName evidence="10">ATP synthase subunit g</fullName>
        <shortName evidence="10">ATPase subunit g</shortName>
    </recommendedName>
</protein>
<dbReference type="EMBL" id="JAHYIQ010000010">
    <property type="protein sequence ID" value="KAK1128349.1"/>
    <property type="molecule type" value="Genomic_DNA"/>
</dbReference>
<evidence type="ECO:0000256" key="9">
    <source>
        <dbReference type="ARBA" id="ARBA00023310"/>
    </source>
</evidence>
<dbReference type="InterPro" id="IPR006808">
    <property type="entry name" value="ATP_synth_F0_gsu_mt"/>
</dbReference>
<organism evidence="11 12">
    <name type="scientific">Melipona bicolor</name>
    <dbReference type="NCBI Taxonomy" id="60889"/>
    <lineage>
        <taxon>Eukaryota</taxon>
        <taxon>Metazoa</taxon>
        <taxon>Ecdysozoa</taxon>
        <taxon>Arthropoda</taxon>
        <taxon>Hexapoda</taxon>
        <taxon>Insecta</taxon>
        <taxon>Pterygota</taxon>
        <taxon>Neoptera</taxon>
        <taxon>Endopterygota</taxon>
        <taxon>Hymenoptera</taxon>
        <taxon>Apocrita</taxon>
        <taxon>Aculeata</taxon>
        <taxon>Apoidea</taxon>
        <taxon>Anthophila</taxon>
        <taxon>Apidae</taxon>
        <taxon>Melipona</taxon>
    </lineage>
</organism>
<dbReference type="GO" id="GO:0015078">
    <property type="term" value="F:proton transmembrane transporter activity"/>
    <property type="evidence" value="ECO:0007669"/>
    <property type="project" value="UniProtKB-UniRule"/>
</dbReference>
<proteinExistence type="inferred from homology"/>
<dbReference type="InterPro" id="IPR016702">
    <property type="entry name" value="ATP5MG_metazoa"/>
</dbReference>
<gene>
    <name evidence="11" type="ORF">K0M31_002813</name>
</gene>
<dbReference type="AlphaFoldDB" id="A0AA40G0C6"/>
<keyword evidence="12" id="KW-1185">Reference proteome</keyword>
<evidence type="ECO:0000256" key="8">
    <source>
        <dbReference type="ARBA" id="ARBA00023136"/>
    </source>
</evidence>
<reference evidence="11" key="1">
    <citation type="submission" date="2021-10" db="EMBL/GenBank/DDBJ databases">
        <title>Melipona bicolor Genome sequencing and assembly.</title>
        <authorList>
            <person name="Araujo N.S."/>
            <person name="Arias M.C."/>
        </authorList>
    </citation>
    <scope>NUCLEOTIDE SEQUENCE</scope>
    <source>
        <strain evidence="11">USP_2M_L1-L4_2017</strain>
        <tissue evidence="11">Whole body</tissue>
    </source>
</reference>
<keyword evidence="8 10" id="KW-0472">Membrane</keyword>
<comment type="similarity">
    <text evidence="2 10">Belongs to the ATPase g subunit family.</text>
</comment>
<accession>A0AA40G0C6</accession>
<evidence type="ECO:0000313" key="11">
    <source>
        <dbReference type="EMBL" id="KAK1128349.1"/>
    </source>
</evidence>
<evidence type="ECO:0000256" key="5">
    <source>
        <dbReference type="ARBA" id="ARBA00022781"/>
    </source>
</evidence>
<evidence type="ECO:0000313" key="12">
    <source>
        <dbReference type="Proteomes" id="UP001177670"/>
    </source>
</evidence>
<keyword evidence="3 10" id="KW-0813">Transport</keyword>
<name>A0AA40G0C6_9HYME</name>
<dbReference type="GO" id="GO:0015986">
    <property type="term" value="P:proton motive force-driven ATP synthesis"/>
    <property type="evidence" value="ECO:0007669"/>
    <property type="project" value="UniProtKB-UniRule"/>
</dbReference>
<keyword evidence="5 10" id="KW-0375">Hydrogen ion transport</keyword>
<dbReference type="PIRSF" id="PIRSF017835">
    <property type="entry name" value="ATP-synth_g_mitoch_animal"/>
    <property type="match status" value="1"/>
</dbReference>
<evidence type="ECO:0000256" key="3">
    <source>
        <dbReference type="ARBA" id="ARBA00022448"/>
    </source>
</evidence>
<evidence type="ECO:0000256" key="6">
    <source>
        <dbReference type="ARBA" id="ARBA00023065"/>
    </source>
</evidence>
<comment type="caution">
    <text evidence="11">The sequence shown here is derived from an EMBL/GenBank/DDBJ whole genome shotgun (WGS) entry which is preliminary data.</text>
</comment>
<dbReference type="GO" id="GO:0031966">
    <property type="term" value="C:mitochondrial membrane"/>
    <property type="evidence" value="ECO:0007669"/>
    <property type="project" value="UniProtKB-SubCell"/>
</dbReference>
<keyword evidence="4 10" id="KW-0138">CF(0)</keyword>
<dbReference type="PANTHER" id="PTHR12386">
    <property type="entry name" value="ATP SYNTHASE SUBUNIT"/>
    <property type="match status" value="1"/>
</dbReference>
<evidence type="ECO:0000256" key="4">
    <source>
        <dbReference type="ARBA" id="ARBA00022547"/>
    </source>
</evidence>
<evidence type="ECO:0000256" key="7">
    <source>
        <dbReference type="ARBA" id="ARBA00023128"/>
    </source>
</evidence>
<keyword evidence="9 10" id="KW-0066">ATP synthesis</keyword>
<dbReference type="Proteomes" id="UP001177670">
    <property type="component" value="Unassembled WGS sequence"/>
</dbReference>
<sequence length="96" mass="10702">MAKLVTEIVSVLAAKAKPAIRNTIYYGKVELVPPKVSDIPAIRNGFSNLISAAKNKRFLDLSVREVWLNTLVGIEVLCWFFVGECIGKRHLIGYKV</sequence>
<dbReference type="GO" id="GO:0045259">
    <property type="term" value="C:proton-transporting ATP synthase complex"/>
    <property type="evidence" value="ECO:0007669"/>
    <property type="project" value="UniProtKB-UniRule"/>
</dbReference>
<evidence type="ECO:0000256" key="10">
    <source>
        <dbReference type="PIRNR" id="PIRNR017835"/>
    </source>
</evidence>
<keyword evidence="7 10" id="KW-0496">Mitochondrion</keyword>
<comment type="subcellular location">
    <subcellularLocation>
        <location evidence="1">Mitochondrion membrane</location>
    </subcellularLocation>
</comment>
<dbReference type="Pfam" id="PF04718">
    <property type="entry name" value="ATP-synt_G"/>
    <property type="match status" value="1"/>
</dbReference>
<evidence type="ECO:0000256" key="2">
    <source>
        <dbReference type="ARBA" id="ARBA00005699"/>
    </source>
</evidence>
<evidence type="ECO:0000256" key="1">
    <source>
        <dbReference type="ARBA" id="ARBA00004325"/>
    </source>
</evidence>
<keyword evidence="6 10" id="KW-0406">Ion transport</keyword>